<reference evidence="4" key="1">
    <citation type="submission" date="2017-08" db="EMBL/GenBank/DDBJ databases">
        <authorList>
            <person name="Polle J.E."/>
            <person name="Barry K."/>
            <person name="Cushman J."/>
            <person name="Schmutz J."/>
            <person name="Tran D."/>
            <person name="Hathwaick L.T."/>
            <person name="Yim W.C."/>
            <person name="Jenkins J."/>
            <person name="Mckie-Krisberg Z.M."/>
            <person name="Prochnik S."/>
            <person name="Lindquist E."/>
            <person name="Dockter R.B."/>
            <person name="Adam C."/>
            <person name="Molina H."/>
            <person name="Bunkerborg J."/>
            <person name="Jin E."/>
            <person name="Buchheim M."/>
            <person name="Magnuson J."/>
        </authorList>
    </citation>
    <scope>NUCLEOTIDE SEQUENCE</scope>
    <source>
        <strain evidence="4">CCAP 19/18</strain>
    </source>
</reference>
<protein>
    <submittedName>
        <fullName evidence="4">Uncharacterized protein</fullName>
    </submittedName>
</protein>
<dbReference type="PRINTS" id="PR01217">
    <property type="entry name" value="PRICHEXTENSN"/>
</dbReference>
<sequence>MVLLRWAGLLLLACSHRLCPCADGADDATSHPRVRTIYGDGTANMVNGASSLSAALVNQPVGLVMLPYRVVGDPDNMLLRGDLLVSSFGTNQIQRLVWFSDSDGQVSTHADNAALVSMRFMAARPNSTWVFVLSANDLYAVDAKTKNSEVLVLENVVASNEPGSMHFRDQDTLYVVDSTFNAGQGKIHRLLFEAFADNLNVVSNTVFLDCNNVAVATCSRPIGVAFDASRNKLYISTKDGGNAILWCDMGVDGSNCPATLSLIAGGNGAGVKGSPVGTQAQIRLPRELVLSVDGSRLFVAVEFGIMVLALDEPGVPVSVLFGSSDSGYNDGNALIWRAIASNIIHQFVINSAGNEIIFTDFAHRVRSFTCPEGTVIDGIHGACTGALFPVSLYMNVEKQGRTVTACPGDSFITQIDGSAGAIIDGISSIRCSDGTSYSVSSLELGGNAFTMTCEQGFSGFKAGVHSPTPGVTGAELLCGVIWQKIPSTAAADSSDEMSSNTQCPNSPGLSAITVDYQTSKNFLAVVSFTCQVFSSLRGFPVLQIDPPNSVGKYTPLHIRSCPYGSVIKSFTSTSTDVIYRLHTIQCSNGAYILGDSLDTNPDRDKDSTIDYHVCDQGFTGFRAKITEGGWEDRGLFDVSWLCGNSWTPSVGSFDASVPYPDTTSECPPESPGLVDVGIKYTNNGGFNLIGSLAFSCGSPLPPPPPSPPPLPHPPLPTSPPPPPSPPPFPLPPPSPPPPPSPCPQPPSPPRRPPSPSLSQQPPSPSPPPPLAEVCTFPGIVLSDQQGQTDEPIQLRAEFGKSISSRGSTDLRITVSLLEAANSGTENMQSIAIGGLSNPPRGLQVTDIYTGLELDRPPGVAYVDVGQLDRDITLRNGEQPLQDVQWASPWDALVSPYNIQSLRSVRFTFSADTDVRPTILDGSFWYIRFHSTNGGSSSAKTTGRVSLAGATVSCARPEPSPSPPPILSEPDFPKIPRAPVISIFAPPPPSPLSPPPPPSPSPPPFPSPPTSPPFSLDVGDGPQFMDDTGAGEDGLSQDTPTRKLLQEVSGARAFANTLLDRFLANSAAVRATVRFFAVENNREVGFEITLFYTDAQLAEQDVEGVVEAVNNELNGESSDQSLAISYKNNVAGKNGAPMTIAEANVKNDMAQVDANGGVVLGGPTIAVPIFVFLVAACVAGVPLAQALGI</sequence>
<feature type="chain" id="PRO_5046342293" evidence="3">
    <location>
        <begin position="25"/>
        <end position="1188"/>
    </location>
</feature>
<feature type="transmembrane region" description="Helical" evidence="2">
    <location>
        <begin position="1164"/>
        <end position="1183"/>
    </location>
</feature>
<evidence type="ECO:0000256" key="1">
    <source>
        <dbReference type="SAM" id="MobiDB-lite"/>
    </source>
</evidence>
<gene>
    <name evidence="4" type="ORF">DUNSADRAFT_9124</name>
</gene>
<dbReference type="Gene3D" id="2.120.10.30">
    <property type="entry name" value="TolB, C-terminal domain"/>
    <property type="match status" value="1"/>
</dbReference>
<feature type="compositionally biased region" description="Pro residues" evidence="1">
    <location>
        <begin position="700"/>
        <end position="770"/>
    </location>
</feature>
<keyword evidence="2" id="KW-1133">Transmembrane helix</keyword>
<evidence type="ECO:0000256" key="2">
    <source>
        <dbReference type="SAM" id="Phobius"/>
    </source>
</evidence>
<comment type="caution">
    <text evidence="4">The sequence shown here is derived from an EMBL/GenBank/DDBJ whole genome shotgun (WGS) entry which is preliminary data.</text>
</comment>
<accession>A0ABQ7GI64</accession>
<keyword evidence="5" id="KW-1185">Reference proteome</keyword>
<feature type="region of interest" description="Disordered" evidence="1">
    <location>
        <begin position="700"/>
        <end position="774"/>
    </location>
</feature>
<feature type="signal peptide" evidence="3">
    <location>
        <begin position="1"/>
        <end position="24"/>
    </location>
</feature>
<evidence type="ECO:0000313" key="5">
    <source>
        <dbReference type="Proteomes" id="UP000815325"/>
    </source>
</evidence>
<dbReference type="EMBL" id="MU069765">
    <property type="protein sequence ID" value="KAF5834301.1"/>
    <property type="molecule type" value="Genomic_DNA"/>
</dbReference>
<organism evidence="4 5">
    <name type="scientific">Dunaliella salina</name>
    <name type="common">Green alga</name>
    <name type="synonym">Protococcus salinus</name>
    <dbReference type="NCBI Taxonomy" id="3046"/>
    <lineage>
        <taxon>Eukaryota</taxon>
        <taxon>Viridiplantae</taxon>
        <taxon>Chlorophyta</taxon>
        <taxon>core chlorophytes</taxon>
        <taxon>Chlorophyceae</taxon>
        <taxon>CS clade</taxon>
        <taxon>Chlamydomonadales</taxon>
        <taxon>Dunaliellaceae</taxon>
        <taxon>Dunaliella</taxon>
    </lineage>
</organism>
<feature type="compositionally biased region" description="Pro residues" evidence="1">
    <location>
        <begin position="957"/>
        <end position="966"/>
    </location>
</feature>
<dbReference type="SUPFAM" id="SSF63829">
    <property type="entry name" value="Calcium-dependent phosphotriesterase"/>
    <property type="match status" value="1"/>
</dbReference>
<feature type="region of interest" description="Disordered" evidence="1">
    <location>
        <begin position="978"/>
        <end position="1037"/>
    </location>
</feature>
<keyword evidence="2" id="KW-0472">Membrane</keyword>
<name>A0ABQ7GI64_DUNSA</name>
<dbReference type="Proteomes" id="UP000815325">
    <property type="component" value="Unassembled WGS sequence"/>
</dbReference>
<feature type="compositionally biased region" description="Pro residues" evidence="1">
    <location>
        <begin position="984"/>
        <end position="1011"/>
    </location>
</feature>
<dbReference type="InterPro" id="IPR011042">
    <property type="entry name" value="6-blade_b-propeller_TolB-like"/>
</dbReference>
<keyword evidence="3" id="KW-0732">Signal</keyword>
<evidence type="ECO:0000313" key="4">
    <source>
        <dbReference type="EMBL" id="KAF5834301.1"/>
    </source>
</evidence>
<keyword evidence="2" id="KW-0812">Transmembrane</keyword>
<evidence type="ECO:0000256" key="3">
    <source>
        <dbReference type="SAM" id="SignalP"/>
    </source>
</evidence>
<feature type="region of interest" description="Disordered" evidence="1">
    <location>
        <begin position="952"/>
        <end position="971"/>
    </location>
</feature>
<proteinExistence type="predicted"/>